<dbReference type="PANTHER" id="PTHR32256:SF17">
    <property type="entry name" value="EGF-LIKE DOMAIN-CONTAINING PROTEIN"/>
    <property type="match status" value="1"/>
</dbReference>
<dbReference type="InterPro" id="IPR053369">
    <property type="entry name" value="SrfA-induced_signal"/>
</dbReference>
<dbReference type="RefSeq" id="WP_091233991.1">
    <property type="nucleotide sequence ID" value="NZ_FMKA01000012.1"/>
</dbReference>
<dbReference type="InterPro" id="IPR011042">
    <property type="entry name" value="6-blade_b-propeller_TolB-like"/>
</dbReference>
<dbReference type="InterPro" id="IPR032485">
    <property type="entry name" value="LRP1-like_beta_prop"/>
</dbReference>
<dbReference type="OrthoDB" id="1874702at2"/>
<evidence type="ECO:0000259" key="2">
    <source>
        <dbReference type="Pfam" id="PF16472"/>
    </source>
</evidence>
<evidence type="ECO:0000313" key="3">
    <source>
        <dbReference type="EMBL" id="SCP97654.1"/>
    </source>
</evidence>
<dbReference type="SUPFAM" id="SSF63825">
    <property type="entry name" value="YWTD domain"/>
    <property type="match status" value="1"/>
</dbReference>
<feature type="domain" description="Prolow-density lipoprotein receptor-related protein 1-like beta-propeller" evidence="2">
    <location>
        <begin position="37"/>
        <end position="307"/>
    </location>
</feature>
<keyword evidence="1" id="KW-0732">Signal</keyword>
<evidence type="ECO:0000313" key="4">
    <source>
        <dbReference type="Proteomes" id="UP000199315"/>
    </source>
</evidence>
<dbReference type="EMBL" id="FMKA01000012">
    <property type="protein sequence ID" value="SCP97654.1"/>
    <property type="molecule type" value="Genomic_DNA"/>
</dbReference>
<dbReference type="STRING" id="1619234.SAMN05421730_101273"/>
<reference evidence="3 4" key="1">
    <citation type="submission" date="2016-09" db="EMBL/GenBank/DDBJ databases">
        <authorList>
            <person name="Capua I."/>
            <person name="De Benedictis P."/>
            <person name="Joannis T."/>
            <person name="Lombin L.H."/>
            <person name="Cattoli G."/>
        </authorList>
    </citation>
    <scope>NUCLEOTIDE SEQUENCE [LARGE SCALE GENOMIC DNA]</scope>
    <source>
        <strain evidence="3 4">GluBS11</strain>
    </source>
</reference>
<feature type="signal peptide" evidence="1">
    <location>
        <begin position="1"/>
        <end position="25"/>
    </location>
</feature>
<keyword evidence="4" id="KW-1185">Reference proteome</keyword>
<dbReference type="AlphaFoldDB" id="A0A1D3TUA5"/>
<dbReference type="Pfam" id="PF16472">
    <property type="entry name" value="DUF5050"/>
    <property type="match status" value="1"/>
</dbReference>
<dbReference type="Proteomes" id="UP000199315">
    <property type="component" value="Unassembled WGS sequence"/>
</dbReference>
<name>A0A1D3TUA5_9FIRM</name>
<accession>A0A1D3TUA5</accession>
<evidence type="ECO:0000256" key="1">
    <source>
        <dbReference type="SAM" id="SignalP"/>
    </source>
</evidence>
<sequence>MKRNKIFLMALAIILAAALVNCGKAEDNGGSNPDATVNLGAAAVQGEWVYHFKMDRSSAEAVSGLYKTRLDNSESILVSKDLGLFLTVEGDWIYYSTVTPDDTDSIYKVKTDGSGRTQLTDDAVLYSMSGKGFQLNGDWFYYLSADDERALHRVKTDGSAEESLAESVMAFYVQDGWIYYTGGLEAPKLYKMKTDGSENGQLLDENGILLDVSEEAICFWDEYESGNWIKRADLDGSDVEKLELDSIYLLKEKDGWIYYITEPDPDADNQIYRVKTDGSGKEKLTDDDSFFLTAGEDWIYYISMDRDTGAFWLNRMKQDGSGTENFKAEGILVFLNW</sequence>
<gene>
    <name evidence="3" type="ORF">SAMN05421730_101273</name>
</gene>
<proteinExistence type="predicted"/>
<protein>
    <recommendedName>
        <fullName evidence="2">Prolow-density lipoprotein receptor-related protein 1-like beta-propeller domain-containing protein</fullName>
    </recommendedName>
</protein>
<dbReference type="Gene3D" id="2.120.10.30">
    <property type="entry name" value="TolB, C-terminal domain"/>
    <property type="match status" value="2"/>
</dbReference>
<feature type="chain" id="PRO_5008921820" description="Prolow-density lipoprotein receptor-related protein 1-like beta-propeller domain-containing protein" evidence="1">
    <location>
        <begin position="26"/>
        <end position="337"/>
    </location>
</feature>
<organism evidence="3 4">
    <name type="scientific">Anaerobium acetethylicum</name>
    <dbReference type="NCBI Taxonomy" id="1619234"/>
    <lineage>
        <taxon>Bacteria</taxon>
        <taxon>Bacillati</taxon>
        <taxon>Bacillota</taxon>
        <taxon>Clostridia</taxon>
        <taxon>Lachnospirales</taxon>
        <taxon>Lachnospiraceae</taxon>
        <taxon>Anaerobium</taxon>
    </lineage>
</organism>
<dbReference type="PANTHER" id="PTHR32256">
    <property type="match status" value="1"/>
</dbReference>